<dbReference type="InterPro" id="IPR056672">
    <property type="entry name" value="DUF7770"/>
</dbReference>
<evidence type="ECO:0000313" key="2">
    <source>
        <dbReference type="EMBL" id="TGJ70086.1"/>
    </source>
</evidence>
<gene>
    <name evidence="2" type="ORF">EYR41_006078</name>
</gene>
<dbReference type="EMBL" id="SOZJ01000003">
    <property type="protein sequence ID" value="TGJ70086.1"/>
    <property type="molecule type" value="Genomic_DNA"/>
</dbReference>
<accession>A0A8H2E422</accession>
<dbReference type="AlphaFoldDB" id="A0A8H2E422"/>
<feature type="domain" description="DUF7770" evidence="1">
    <location>
        <begin position="14"/>
        <end position="177"/>
    </location>
</feature>
<reference evidence="2 3" key="1">
    <citation type="submission" date="2019-03" db="EMBL/GenBank/DDBJ databases">
        <title>Nematode-trapping fungi genome.</title>
        <authorList>
            <person name="Vidal-Diez De Ulzurrun G."/>
        </authorList>
    </citation>
    <scope>NUCLEOTIDE SEQUENCE [LARGE SCALE GENOMIC DNA]</scope>
    <source>
        <strain evidence="2 3">TWF154</strain>
    </source>
</reference>
<dbReference type="Proteomes" id="UP000297595">
    <property type="component" value="Unassembled WGS sequence"/>
</dbReference>
<protein>
    <recommendedName>
        <fullName evidence="1">DUF7770 domain-containing protein</fullName>
    </recommendedName>
</protein>
<proteinExistence type="predicted"/>
<organism evidence="2 3">
    <name type="scientific">Orbilia oligospora</name>
    <name type="common">Nematode-trapping fungus</name>
    <name type="synonym">Arthrobotrys oligospora</name>
    <dbReference type="NCBI Taxonomy" id="2813651"/>
    <lineage>
        <taxon>Eukaryota</taxon>
        <taxon>Fungi</taxon>
        <taxon>Dikarya</taxon>
        <taxon>Ascomycota</taxon>
        <taxon>Pezizomycotina</taxon>
        <taxon>Orbiliomycetes</taxon>
        <taxon>Orbiliales</taxon>
        <taxon>Orbiliaceae</taxon>
        <taxon>Orbilia</taxon>
    </lineage>
</organism>
<evidence type="ECO:0000259" key="1">
    <source>
        <dbReference type="Pfam" id="PF24968"/>
    </source>
</evidence>
<evidence type="ECO:0000313" key="3">
    <source>
        <dbReference type="Proteomes" id="UP000297595"/>
    </source>
</evidence>
<comment type="caution">
    <text evidence="2">The sequence shown here is derived from an EMBL/GenBank/DDBJ whole genome shotgun (WGS) entry which is preliminary data.</text>
</comment>
<sequence length="191" mass="21989">MDEVIPESSIVKDVRVVVQKTGAIEDGRSVNHWSITLLLEGSKSVRLNMRNKTSEEWLYELPENAEYGEPGVLDITVHDYVRSFSTIYDWDYHCAGQHTVRDFINVLLQKNRQYYTMAIGGSGCRYWVYVVMLDFAAEGFVQETVPDDLHTNLMNYYTGRGDSIVFCPTDTMPKGKFWSAESWEAEFRACQ</sequence>
<dbReference type="Pfam" id="PF24968">
    <property type="entry name" value="DUF7770"/>
    <property type="match status" value="1"/>
</dbReference>
<name>A0A8H2E422_ORBOL</name>